<sequence length="90" mass="9769">MGHNPAENIKIYISSGLDAQCKKWRLFADVLNDIAILTELTLLPLYPALSLRILCVTTSMKAMVGVAGGATRAAITQHQVLGFFNAFVSF</sequence>
<evidence type="ECO:0000256" key="3">
    <source>
        <dbReference type="ARBA" id="ARBA00022692"/>
    </source>
</evidence>
<dbReference type="GO" id="GO:0016020">
    <property type="term" value="C:membrane"/>
    <property type="evidence" value="ECO:0007669"/>
    <property type="project" value="UniProtKB-SubCell"/>
</dbReference>
<name>T1HAA0_RHOPR</name>
<proteinExistence type="inferred from homology"/>
<protein>
    <recommendedName>
        <fullName evidence="6">Protein root UVB sensitive/RUS domain-containing protein</fullName>
    </recommendedName>
</protein>
<keyword evidence="5" id="KW-0472">Membrane</keyword>
<accession>T1HAA0</accession>
<dbReference type="Proteomes" id="UP000015103">
    <property type="component" value="Unassembled WGS sequence"/>
</dbReference>
<dbReference type="InParanoid" id="T1HAA0"/>
<dbReference type="InterPro" id="IPR006968">
    <property type="entry name" value="RUS_fam"/>
</dbReference>
<evidence type="ECO:0000313" key="8">
    <source>
        <dbReference type="Proteomes" id="UP000015103"/>
    </source>
</evidence>
<organism evidence="7 8">
    <name type="scientific">Rhodnius prolixus</name>
    <name type="common">Triatomid bug</name>
    <dbReference type="NCBI Taxonomy" id="13249"/>
    <lineage>
        <taxon>Eukaryota</taxon>
        <taxon>Metazoa</taxon>
        <taxon>Ecdysozoa</taxon>
        <taxon>Arthropoda</taxon>
        <taxon>Hexapoda</taxon>
        <taxon>Insecta</taxon>
        <taxon>Pterygota</taxon>
        <taxon>Neoptera</taxon>
        <taxon>Paraneoptera</taxon>
        <taxon>Hemiptera</taxon>
        <taxon>Heteroptera</taxon>
        <taxon>Panheteroptera</taxon>
        <taxon>Cimicomorpha</taxon>
        <taxon>Reduviidae</taxon>
        <taxon>Triatominae</taxon>
        <taxon>Rhodnius</taxon>
    </lineage>
</organism>
<comment type="similarity">
    <text evidence="2">Belongs to the RUS1 family.</text>
</comment>
<keyword evidence="4" id="KW-1133">Transmembrane helix</keyword>
<dbReference type="EMBL" id="ACPB03020353">
    <property type="status" value="NOT_ANNOTATED_CDS"/>
    <property type="molecule type" value="Genomic_DNA"/>
</dbReference>
<dbReference type="Pfam" id="PF04884">
    <property type="entry name" value="UVB_sens_prot"/>
    <property type="match status" value="1"/>
</dbReference>
<evidence type="ECO:0000256" key="2">
    <source>
        <dbReference type="ARBA" id="ARBA00007558"/>
    </source>
</evidence>
<dbReference type="eggNOG" id="KOG4249">
    <property type="taxonomic scope" value="Eukaryota"/>
</dbReference>
<evidence type="ECO:0000256" key="5">
    <source>
        <dbReference type="ARBA" id="ARBA00023136"/>
    </source>
</evidence>
<dbReference type="PANTHER" id="PTHR12770">
    <property type="entry name" value="RUS1 FAMILY PROTEIN C16ORF58"/>
    <property type="match status" value="1"/>
</dbReference>
<evidence type="ECO:0000313" key="7">
    <source>
        <dbReference type="EnsemblMetazoa" id="RPRC000957-PA"/>
    </source>
</evidence>
<dbReference type="EnsemblMetazoa" id="RPRC000957-RA">
    <property type="protein sequence ID" value="RPRC000957-PA"/>
    <property type="gene ID" value="RPRC000957"/>
</dbReference>
<evidence type="ECO:0000256" key="4">
    <source>
        <dbReference type="ARBA" id="ARBA00022989"/>
    </source>
</evidence>
<dbReference type="InterPro" id="IPR054549">
    <property type="entry name" value="UVB_sens_RUS_dom"/>
</dbReference>
<feature type="domain" description="Protein root UVB sensitive/RUS" evidence="6">
    <location>
        <begin position="13"/>
        <end position="79"/>
    </location>
</feature>
<dbReference type="HOGENOM" id="CLU_2443563_0_0_1"/>
<dbReference type="VEuPathDB" id="VectorBase:RPRC000957"/>
<evidence type="ECO:0000259" key="6">
    <source>
        <dbReference type="Pfam" id="PF04884"/>
    </source>
</evidence>
<comment type="subcellular location">
    <subcellularLocation>
        <location evidence="1">Membrane</location>
    </subcellularLocation>
</comment>
<evidence type="ECO:0000256" key="1">
    <source>
        <dbReference type="ARBA" id="ARBA00004370"/>
    </source>
</evidence>
<dbReference type="PANTHER" id="PTHR12770:SF31">
    <property type="entry name" value="RUS FAMILY MEMBER 1"/>
    <property type="match status" value="1"/>
</dbReference>
<reference evidence="7" key="1">
    <citation type="submission" date="2015-05" db="UniProtKB">
        <authorList>
            <consortium name="EnsemblMetazoa"/>
        </authorList>
    </citation>
    <scope>IDENTIFICATION</scope>
</reference>
<dbReference type="AlphaFoldDB" id="T1HAA0"/>
<keyword evidence="8" id="KW-1185">Reference proteome</keyword>
<keyword evidence="3" id="KW-0812">Transmembrane</keyword>